<dbReference type="AlphaFoldDB" id="A0A1G2P3T2"/>
<gene>
    <name evidence="2" type="ORF">A3G52_02020</name>
</gene>
<dbReference type="InterPro" id="IPR008173">
    <property type="entry name" value="Adenylyl_cyclase_CyaB"/>
</dbReference>
<comment type="caution">
    <text evidence="2">The sequence shown here is derived from an EMBL/GenBank/DDBJ whole genome shotgun (WGS) entry which is preliminary data.</text>
</comment>
<dbReference type="EMBL" id="MHSK01000002">
    <property type="protein sequence ID" value="OHA42996.1"/>
    <property type="molecule type" value="Genomic_DNA"/>
</dbReference>
<dbReference type="SMART" id="SM01118">
    <property type="entry name" value="CYTH"/>
    <property type="match status" value="1"/>
</dbReference>
<accession>A0A1G2P3T2</accession>
<dbReference type="NCBIfam" id="TIGR00318">
    <property type="entry name" value="cyaB"/>
    <property type="match status" value="1"/>
</dbReference>
<dbReference type="Pfam" id="PF01928">
    <property type="entry name" value="CYTH"/>
    <property type="match status" value="1"/>
</dbReference>
<dbReference type="Proteomes" id="UP000177269">
    <property type="component" value="Unassembled WGS sequence"/>
</dbReference>
<dbReference type="SUPFAM" id="SSF55154">
    <property type="entry name" value="CYTH-like phosphatases"/>
    <property type="match status" value="1"/>
</dbReference>
<name>A0A1G2P3T2_9BACT</name>
<feature type="domain" description="CYTH" evidence="1">
    <location>
        <begin position="2"/>
        <end position="183"/>
    </location>
</feature>
<evidence type="ECO:0000313" key="3">
    <source>
        <dbReference type="Proteomes" id="UP000177269"/>
    </source>
</evidence>
<dbReference type="InterPro" id="IPR023577">
    <property type="entry name" value="CYTH_domain"/>
</dbReference>
<protein>
    <recommendedName>
        <fullName evidence="1">CYTH domain-containing protein</fullName>
    </recommendedName>
</protein>
<reference evidence="2 3" key="1">
    <citation type="journal article" date="2016" name="Nat. Commun.">
        <title>Thousands of microbial genomes shed light on interconnected biogeochemical processes in an aquifer system.</title>
        <authorList>
            <person name="Anantharaman K."/>
            <person name="Brown C.T."/>
            <person name="Hug L.A."/>
            <person name="Sharon I."/>
            <person name="Castelle C.J."/>
            <person name="Probst A.J."/>
            <person name="Thomas B.C."/>
            <person name="Singh A."/>
            <person name="Wilkins M.J."/>
            <person name="Karaoz U."/>
            <person name="Brodie E.L."/>
            <person name="Williams K.H."/>
            <person name="Hubbard S.S."/>
            <person name="Banfield J.F."/>
        </authorList>
    </citation>
    <scope>NUCLEOTIDE SEQUENCE [LARGE SCALE GENOMIC DNA]</scope>
</reference>
<dbReference type="CDD" id="cd07890">
    <property type="entry name" value="CYTH-like_AC_IV-like"/>
    <property type="match status" value="1"/>
</dbReference>
<dbReference type="InterPro" id="IPR033469">
    <property type="entry name" value="CYTH-like_dom_sf"/>
</dbReference>
<dbReference type="PROSITE" id="PS51707">
    <property type="entry name" value="CYTH"/>
    <property type="match status" value="1"/>
</dbReference>
<evidence type="ECO:0000259" key="1">
    <source>
        <dbReference type="PROSITE" id="PS51707"/>
    </source>
</evidence>
<organism evidence="2 3">
    <name type="scientific">Candidatus Taylorbacteria bacterium RIFCSPLOWO2_12_FULL_43_20</name>
    <dbReference type="NCBI Taxonomy" id="1802332"/>
    <lineage>
        <taxon>Bacteria</taxon>
        <taxon>Candidatus Tayloriibacteriota</taxon>
    </lineage>
</organism>
<dbReference type="Gene3D" id="2.40.320.10">
    <property type="entry name" value="Hypothetical Protein Pfu-838710-001"/>
    <property type="match status" value="1"/>
</dbReference>
<dbReference type="PANTHER" id="PTHR21028">
    <property type="entry name" value="SI:CH211-156B7.4"/>
    <property type="match status" value="1"/>
</dbReference>
<sequence length="187" mass="21897">MNIEIEIKVKIDDIEGVRKKVNNLGKLIKSIDQIDDYYIPCHRDFFAEKPHPVEWLRIRSNPDKTIFEYDRSINKNENGIQEYAEEYESEISNPNEFKQILKFLNFRHVITVNKQREYWMCGNVEVALDQIKGLGNFIEVEAKGDFNTATEARNTCVRFLENLGIKDVDNIQINNGYPQLILKNLGK</sequence>
<evidence type="ECO:0000313" key="2">
    <source>
        <dbReference type="EMBL" id="OHA42996.1"/>
    </source>
</evidence>
<dbReference type="PANTHER" id="PTHR21028:SF2">
    <property type="entry name" value="CYTH DOMAIN-CONTAINING PROTEIN"/>
    <property type="match status" value="1"/>
</dbReference>
<proteinExistence type="predicted"/>